<name>A0A1X7JA18_9SPHI</name>
<reference evidence="1 2" key="1">
    <citation type="submission" date="2017-04" db="EMBL/GenBank/DDBJ databases">
        <authorList>
            <person name="Afonso C.L."/>
            <person name="Miller P.J."/>
            <person name="Scott M.A."/>
            <person name="Spackman E."/>
            <person name="Goraichik I."/>
            <person name="Dimitrov K.M."/>
            <person name="Suarez D.L."/>
            <person name="Swayne D.E."/>
        </authorList>
    </citation>
    <scope>NUCLEOTIDE SEQUENCE [LARGE SCALE GENOMIC DNA]</scope>
    <source>
        <strain evidence="1 2">DSM 22418</strain>
    </source>
</reference>
<dbReference type="EMBL" id="FXAU01000002">
    <property type="protein sequence ID" value="SMG24390.1"/>
    <property type="molecule type" value="Genomic_DNA"/>
</dbReference>
<keyword evidence="2" id="KW-1185">Reference proteome</keyword>
<gene>
    <name evidence="1" type="ORF">SAMN05660862_1642</name>
</gene>
<organism evidence="1 2">
    <name type="scientific">Sphingobacterium psychroaquaticum</name>
    <dbReference type="NCBI Taxonomy" id="561061"/>
    <lineage>
        <taxon>Bacteria</taxon>
        <taxon>Pseudomonadati</taxon>
        <taxon>Bacteroidota</taxon>
        <taxon>Sphingobacteriia</taxon>
        <taxon>Sphingobacteriales</taxon>
        <taxon>Sphingobacteriaceae</taxon>
        <taxon>Sphingobacterium</taxon>
    </lineage>
</organism>
<dbReference type="Gene3D" id="3.40.30.10">
    <property type="entry name" value="Glutaredoxin"/>
    <property type="match status" value="1"/>
</dbReference>
<protein>
    <submittedName>
        <fullName evidence="1">Thioredoxin</fullName>
    </submittedName>
</protein>
<dbReference type="SUPFAM" id="SSF52833">
    <property type="entry name" value="Thioredoxin-like"/>
    <property type="match status" value="1"/>
</dbReference>
<dbReference type="STRING" id="561061.SAMN05660862_1642"/>
<evidence type="ECO:0000313" key="1">
    <source>
        <dbReference type="EMBL" id="SMG24390.1"/>
    </source>
</evidence>
<dbReference type="Pfam" id="PF14595">
    <property type="entry name" value="Thioredoxin_9"/>
    <property type="match status" value="1"/>
</dbReference>
<proteinExistence type="predicted"/>
<dbReference type="Proteomes" id="UP000192980">
    <property type="component" value="Unassembled WGS sequence"/>
</dbReference>
<evidence type="ECO:0000313" key="2">
    <source>
        <dbReference type="Proteomes" id="UP000192980"/>
    </source>
</evidence>
<dbReference type="InterPro" id="IPR036249">
    <property type="entry name" value="Thioredoxin-like_sf"/>
</dbReference>
<accession>A0A1X7JA18</accession>
<dbReference type="AlphaFoldDB" id="A0A1X7JA18"/>
<sequence length="206" mass="24614">MFRFLETYNSEKIIKFVLQTSYNMTFQEYLDYFEQILAAPQDVDPYGDEEYFNYTKLNWSRMNRWLKRFEPNNDIKNLIGSITEPQHWIVITEPWCGDAAHSVPQLYQMVKNNPNIDFEIQLRDTEPFLIEDYLTNGGKSIPKLVIRNDVGHDKVIWGPRPEKLQDMFLESKEKGLLFEETKELMQKWYNEDKGEEIQRELLLALS</sequence>